<keyword evidence="11" id="KW-0249">Electron transport</keyword>
<dbReference type="InterPro" id="IPR038719">
    <property type="entry name" value="Phycobilisome_asu/bsu_sf"/>
</dbReference>
<dbReference type="InterPro" id="IPR001297">
    <property type="entry name" value="PBS_linker_dom"/>
</dbReference>
<evidence type="ECO:0000256" key="5">
    <source>
        <dbReference type="ARBA" id="ARBA00022528"/>
    </source>
</evidence>
<evidence type="ECO:0000256" key="13">
    <source>
        <dbReference type="ARBA" id="ARBA00023078"/>
    </source>
</evidence>
<dbReference type="GO" id="GO:0009535">
    <property type="term" value="C:chloroplast thylakoid membrane"/>
    <property type="evidence" value="ECO:0007669"/>
    <property type="project" value="UniProtKB-SubCell"/>
</dbReference>
<evidence type="ECO:0000256" key="21">
    <source>
        <dbReference type="PROSITE-ProRule" id="PRU00775"/>
    </source>
</evidence>
<keyword evidence="5" id="KW-0150">Chloroplast</keyword>
<keyword evidence="6" id="KW-0602">Photosynthesis</keyword>
<evidence type="ECO:0000256" key="18">
    <source>
        <dbReference type="ARBA" id="ARBA00029643"/>
    </source>
</evidence>
<evidence type="ECO:0000259" key="22">
    <source>
        <dbReference type="PROSITE" id="PS51445"/>
    </source>
</evidence>
<dbReference type="EMBL" id="OP616811">
    <property type="protein sequence ID" value="WDA98941.1"/>
    <property type="molecule type" value="Genomic_DNA"/>
</dbReference>
<dbReference type="InterPro" id="IPR009050">
    <property type="entry name" value="Globin-like_sf"/>
</dbReference>
<keyword evidence="12" id="KW-0157">Chromophore</keyword>
<comment type="similarity">
    <text evidence="2">Belongs to the phycobiliprotein family.</text>
</comment>
<dbReference type="GO" id="GO:0030089">
    <property type="term" value="C:phycobilisome"/>
    <property type="evidence" value="ECO:0007669"/>
    <property type="project" value="UniProtKB-UniRule"/>
</dbReference>
<evidence type="ECO:0000256" key="7">
    <source>
        <dbReference type="ARBA" id="ARBA00022549"/>
    </source>
</evidence>
<dbReference type="Gene3D" id="1.10.490.20">
    <property type="entry name" value="Phycocyanins"/>
    <property type="match status" value="1"/>
</dbReference>
<feature type="domain" description="PBS-linker" evidence="22">
    <location>
        <begin position="483"/>
        <end position="668"/>
    </location>
</feature>
<evidence type="ECO:0000256" key="2">
    <source>
        <dbReference type="ARBA" id="ARBA00008182"/>
    </source>
</evidence>
<evidence type="ECO:0000313" key="23">
    <source>
        <dbReference type="EMBL" id="WDA98941.1"/>
    </source>
</evidence>
<dbReference type="AlphaFoldDB" id="A0A9Y1I282"/>
<protein>
    <recommendedName>
        <fullName evidence="3">Phycobiliprotein ApcE</fullName>
    </recommendedName>
    <alternativeName>
        <fullName evidence="20">Anchor polypeptide</fullName>
    </alternativeName>
    <alternativeName>
        <fullName evidence="19">PBS-anchor protein</fullName>
    </alternativeName>
    <alternativeName>
        <fullName evidence="18">Phycobilisome linker polypeptide</fullName>
    </alternativeName>
</protein>
<dbReference type="PROSITE" id="PS51445">
    <property type="entry name" value="PBS_LINKER"/>
    <property type="match status" value="3"/>
</dbReference>
<evidence type="ECO:0000256" key="12">
    <source>
        <dbReference type="ARBA" id="ARBA00022991"/>
    </source>
</evidence>
<keyword evidence="10 21" id="KW-0605">Phycobilisome</keyword>
<evidence type="ECO:0000256" key="17">
    <source>
        <dbReference type="ARBA" id="ARBA00025203"/>
    </source>
</evidence>
<keyword evidence="7" id="KW-0042">Antenna complex</keyword>
<evidence type="ECO:0000256" key="19">
    <source>
        <dbReference type="ARBA" id="ARBA00031629"/>
    </source>
</evidence>
<sequence>MSVQISSGSPLSTPQLYKTASMAAISLAEKQDRFLNPGELNDLITYLRSGAKRLDIVKVLSLNANTIISRAADRIFVGGSPLSFLERPQAAVTLTPEQASATSIQTNRSLQSGNIFQNLFRSGAAAPAGFRPINVVRYGPMRMRKSMRDLDWFLRYLTYAIVAGDPNILSVNTQGLRELIENACSSAAAIVALREMRNTALALFENDKAGEDLVREYFNTLIKEFEAPAASDKIRKRTSSDLQGLRLPQIYVNASKQTLRFVMKPNFSSLEKRAALKACYRQVFERDIKKAYDLTISDLESKVMNGQISIKEFIRALGKSNLYRKDFYESFVNSRVVELAFRHFLGRGISSIEEFQKYFGIVSNKGLPGLVDALVNSEEYADYFGEETVPYLRGLGDEPLECRNWGVQISLFNYSAPFRKVPQFITLFSDYKEPLPEQHPYGKGNDPLPIQFGAIFAQEQKNSKTRPALFTKDARRILIRKGPGIKNQLSSPQMRSQEPGSLGPKVFKYGAESISVDSITQASYLRVFGRDIYEEEKILLKPLENELRRGSIRVREFIRQLAKSEVFRSLYWSNFYICKAIEYIHIRLLGRPTYGRKEINQYFDLAYKNGFYLLIDSIIDSQEYLECFGEDIVPYERYTTSTGAALQTLRSSVVRFNSYRQLPTKLDRFIELGEVKEVRSNTNIQNRITQGVNSQRNQKVVFKVQNYKNEKEVQIALRAAFRQVFERDIEPYIVGNEFIKLETLFKDGQIAVKELVEALGTSELYVKEFYNPYPNTQVIEFGTKHFLGRAPKNQAEIRYYNQILAAEGIKGLVSAMVNSGEYEAIFNQNIVPYRRFPTLPAANFPNTEKLYNRQTKQSSKIIVPSFEPTEGNQ</sequence>
<feature type="domain" description="PBS-linker" evidence="22">
    <location>
        <begin position="241"/>
        <end position="421"/>
    </location>
</feature>
<dbReference type="CDD" id="cd12128">
    <property type="entry name" value="PBP_PBS-LCM"/>
    <property type="match status" value="1"/>
</dbReference>
<name>A0A9Y1I282_9RHOD</name>
<dbReference type="InterPro" id="IPR012128">
    <property type="entry name" value="Phycobilisome_asu/bsu"/>
</dbReference>
<dbReference type="GO" id="GO:0016829">
    <property type="term" value="F:lyase activity"/>
    <property type="evidence" value="ECO:0007669"/>
    <property type="project" value="UniProtKB-KW"/>
</dbReference>
<proteinExistence type="inferred from homology"/>
<evidence type="ECO:0000256" key="16">
    <source>
        <dbReference type="ARBA" id="ARBA00023307"/>
    </source>
</evidence>
<dbReference type="Pfam" id="PF00427">
    <property type="entry name" value="PBS_linker_poly"/>
    <property type="match status" value="3"/>
</dbReference>
<dbReference type="Gene3D" id="1.10.3130.20">
    <property type="entry name" value="Phycobilisome linker domain"/>
    <property type="match status" value="3"/>
</dbReference>
<comment type="similarity">
    <text evidence="21">Belongs to the phycobilisome linker protein family.</text>
</comment>
<evidence type="ECO:0000256" key="1">
    <source>
        <dbReference type="ARBA" id="ARBA00004185"/>
    </source>
</evidence>
<evidence type="ECO:0000256" key="6">
    <source>
        <dbReference type="ARBA" id="ARBA00022531"/>
    </source>
</evidence>
<keyword evidence="9" id="KW-0677">Repeat</keyword>
<dbReference type="Pfam" id="PF00502">
    <property type="entry name" value="Phycobilisome"/>
    <property type="match status" value="2"/>
</dbReference>
<comment type="function">
    <text evidence="17">This protein is postulated to act both as terminal energy acceptor and as a linker polypeptide that stabilizes the phycobilisome architecture. May have intrinsic bilin lyase activity.</text>
</comment>
<dbReference type="PANTHER" id="PTHR34011">
    <property type="entry name" value="PHYCOBILISOME 32.1 KDA LINKER POLYPEPTIDE, PHYCOCYANIN-ASSOCIATED, ROD 2-RELATED"/>
    <property type="match status" value="1"/>
</dbReference>
<evidence type="ECO:0000256" key="10">
    <source>
        <dbReference type="ARBA" id="ARBA00022738"/>
    </source>
</evidence>
<organism evidence="23">
    <name type="scientific">Sciadococcus taiwanensis</name>
    <dbReference type="NCBI Taxonomy" id="3028030"/>
    <lineage>
        <taxon>Eukaryota</taxon>
        <taxon>Rhodophyta</taxon>
        <taxon>Bangiophyceae</taxon>
        <taxon>Cavernulicolales</taxon>
        <taxon>Cavernulicolaceae</taxon>
        <taxon>Sciadococcus</taxon>
    </lineage>
</organism>
<dbReference type="SUPFAM" id="SSF46458">
    <property type="entry name" value="Globin-like"/>
    <property type="match status" value="1"/>
</dbReference>
<dbReference type="PANTHER" id="PTHR34011:SF6">
    <property type="entry name" value="PHYCOBILIPROTEIN APCE"/>
    <property type="match status" value="1"/>
</dbReference>
<evidence type="ECO:0000256" key="4">
    <source>
        <dbReference type="ARBA" id="ARBA00022448"/>
    </source>
</evidence>
<comment type="subcellular location">
    <subcellularLocation>
        <location evidence="1">Plastid</location>
        <location evidence="1">Chloroplast thylakoid membrane</location>
        <topology evidence="1">Peripheral membrane protein</topology>
        <orientation evidence="1">Stromal side</orientation>
    </subcellularLocation>
</comment>
<dbReference type="InterPro" id="IPR038255">
    <property type="entry name" value="PBS_linker_sf"/>
</dbReference>
<feature type="domain" description="PBS-linker" evidence="22">
    <location>
        <begin position="682"/>
        <end position="859"/>
    </location>
</feature>
<evidence type="ECO:0000256" key="20">
    <source>
        <dbReference type="ARBA" id="ARBA00033322"/>
    </source>
</evidence>
<keyword evidence="16" id="KW-0089">Bile pigment</keyword>
<keyword evidence="13" id="KW-0793">Thylakoid</keyword>
<dbReference type="GO" id="GO:0015979">
    <property type="term" value="P:photosynthesis"/>
    <property type="evidence" value="ECO:0007669"/>
    <property type="project" value="UniProtKB-KW"/>
</dbReference>
<reference evidence="23" key="1">
    <citation type="journal article" date="2023" name="J. Phycol.">
        <title>Revised classification of the Cyanidiophyceae based on plastid genome data with descriptions of the Cavernulicolales ord. nov. and Galdieriales ord. nov. (Rhodophyta).</title>
        <authorList>
            <person name="Park S.I."/>
            <person name="Cho C.H."/>
            <person name="Ciniglia C."/>
            <person name="Huang T.Y."/>
            <person name="Liu S.L."/>
            <person name="Bustamante D.E."/>
            <person name="Calderon M.S."/>
            <person name="Mansilla A."/>
            <person name="McDermott T."/>
            <person name="Andersen R.A."/>
            <person name="Yoon H.S."/>
        </authorList>
    </citation>
    <scope>NUCLEOTIDE SEQUENCE</scope>
</reference>
<keyword evidence="4" id="KW-0813">Transport</keyword>
<keyword evidence="14" id="KW-0472">Membrane</keyword>
<keyword evidence="8 23" id="KW-0934">Plastid</keyword>
<evidence type="ECO:0000256" key="3">
    <source>
        <dbReference type="ARBA" id="ARBA00018674"/>
    </source>
</evidence>
<evidence type="ECO:0000256" key="9">
    <source>
        <dbReference type="ARBA" id="ARBA00022737"/>
    </source>
</evidence>
<gene>
    <name evidence="23" type="primary">apcE</name>
    <name evidence="23" type="ORF">SCTW_159</name>
</gene>
<evidence type="ECO:0000256" key="15">
    <source>
        <dbReference type="ARBA" id="ARBA00023239"/>
    </source>
</evidence>
<evidence type="ECO:0000256" key="8">
    <source>
        <dbReference type="ARBA" id="ARBA00022640"/>
    </source>
</evidence>
<keyword evidence="15" id="KW-0456">Lyase</keyword>
<accession>A0A9Y1I282</accession>
<evidence type="ECO:0000256" key="11">
    <source>
        <dbReference type="ARBA" id="ARBA00022982"/>
    </source>
</evidence>
<geneLocation type="plastid" evidence="23"/>
<evidence type="ECO:0000256" key="14">
    <source>
        <dbReference type="ARBA" id="ARBA00023136"/>
    </source>
</evidence>